<keyword evidence="3" id="KW-0479">Metal-binding</keyword>
<keyword evidence="8" id="KW-0472">Membrane</keyword>
<dbReference type="GO" id="GO:0046872">
    <property type="term" value="F:metal ion binding"/>
    <property type="evidence" value="ECO:0007669"/>
    <property type="project" value="UniProtKB-KW"/>
</dbReference>
<keyword evidence="4" id="KW-0378">Hydrolase</keyword>
<dbReference type="AlphaFoldDB" id="A0A8H7NZ35"/>
<comment type="cofactor">
    <cofactor evidence="1">
        <name>Zn(2+)</name>
        <dbReference type="ChEBI" id="CHEBI:29105"/>
    </cofactor>
</comment>
<organism evidence="10 11">
    <name type="scientific">Rhodonia placenta</name>
    <dbReference type="NCBI Taxonomy" id="104341"/>
    <lineage>
        <taxon>Eukaryota</taxon>
        <taxon>Fungi</taxon>
        <taxon>Dikarya</taxon>
        <taxon>Basidiomycota</taxon>
        <taxon>Agaricomycotina</taxon>
        <taxon>Agaricomycetes</taxon>
        <taxon>Polyporales</taxon>
        <taxon>Adustoporiaceae</taxon>
        <taxon>Rhodonia</taxon>
    </lineage>
</organism>
<keyword evidence="2" id="KW-0645">Protease</keyword>
<feature type="transmembrane region" description="Helical" evidence="8">
    <location>
        <begin position="63"/>
        <end position="87"/>
    </location>
</feature>
<evidence type="ECO:0000256" key="3">
    <source>
        <dbReference type="ARBA" id="ARBA00022723"/>
    </source>
</evidence>
<keyword evidence="8" id="KW-0812">Transmembrane</keyword>
<evidence type="ECO:0000256" key="7">
    <source>
        <dbReference type="SAM" id="MobiDB-lite"/>
    </source>
</evidence>
<dbReference type="InterPro" id="IPR051156">
    <property type="entry name" value="Mito/Outer_Membr_Metalloprot"/>
</dbReference>
<evidence type="ECO:0000256" key="1">
    <source>
        <dbReference type="ARBA" id="ARBA00001947"/>
    </source>
</evidence>
<evidence type="ECO:0000256" key="2">
    <source>
        <dbReference type="ARBA" id="ARBA00022670"/>
    </source>
</evidence>
<feature type="transmembrane region" description="Helical" evidence="8">
    <location>
        <begin position="6"/>
        <end position="26"/>
    </location>
</feature>
<feature type="domain" description="Peptidase M48" evidence="9">
    <location>
        <begin position="219"/>
        <end position="460"/>
    </location>
</feature>
<evidence type="ECO:0000313" key="10">
    <source>
        <dbReference type="EMBL" id="KAF9810040.1"/>
    </source>
</evidence>
<dbReference type="GO" id="GO:0006515">
    <property type="term" value="P:protein quality control for misfolded or incompletely synthesized proteins"/>
    <property type="evidence" value="ECO:0007669"/>
    <property type="project" value="TreeGrafter"/>
</dbReference>
<dbReference type="PANTHER" id="PTHR22726:SF18">
    <property type="entry name" value="PEPTIDASE M48 DOMAIN-CONTAINING PROTEIN"/>
    <property type="match status" value="1"/>
</dbReference>
<protein>
    <recommendedName>
        <fullName evidence="9">Peptidase M48 domain-containing protein</fullName>
    </recommendedName>
</protein>
<evidence type="ECO:0000256" key="4">
    <source>
        <dbReference type="ARBA" id="ARBA00022801"/>
    </source>
</evidence>
<evidence type="ECO:0000256" key="5">
    <source>
        <dbReference type="ARBA" id="ARBA00022833"/>
    </source>
</evidence>
<evidence type="ECO:0000256" key="8">
    <source>
        <dbReference type="SAM" id="Phobius"/>
    </source>
</evidence>
<reference evidence="10" key="1">
    <citation type="submission" date="2020-11" db="EMBL/GenBank/DDBJ databases">
        <authorList>
            <person name="Koelle M."/>
            <person name="Horta M.A.C."/>
            <person name="Nowrousian M."/>
            <person name="Ohm R.A."/>
            <person name="Benz P."/>
            <person name="Pilgard A."/>
        </authorList>
    </citation>
    <scope>NUCLEOTIDE SEQUENCE</scope>
    <source>
        <strain evidence="10">FPRL280</strain>
    </source>
</reference>
<comment type="caution">
    <text evidence="10">The sequence shown here is derived from an EMBL/GenBank/DDBJ whole genome shotgun (WGS) entry which is preliminary data.</text>
</comment>
<sequence>MSSAMPFAETACRIALTFFPAVYIMGIRRWKTRHLRPKTFEARLAAWPAPKTRRERIYRTLRVPGLLTHSLWMVPVAIIGLTVLASLERVPLTGRWRMMLLSPEEEGDIASQLAGAGWYRAVSEILTQAGTPRVLDSSDWRHDWVQHTLRRLEAAIPILQCEAELAPDWMGGGTDGADIPRPPPAAIPLFHRRRTTTRFLRFADAAREEGWFSRDPLAGPPYSLLVADRADAANAFSYGFGGDGGGGIVVFSGLLDEVLAKHSLVVEHPPPAPQSWWMNMFGGIIRPVPQPQARAAPTEEQTSELAILLAHELSHLLLAHHLETLSNGSIVGPGVMSIMTDVVRTLLFPITMLFGPFINDALGEAGKAFSQEFARRSDYCTSQEQEIEADVVSVRLLAHAGFDPRHAVRFWEGRQESPQAAECSHAHAADASRGAESLPRRWMGETHPMNVVRVQKLKEELQRWEVARQAARKVRIGEREDDEDMRGVLV</sequence>
<name>A0A8H7NZ35_9APHY</name>
<dbReference type="InterPro" id="IPR001915">
    <property type="entry name" value="Peptidase_M48"/>
</dbReference>
<proteinExistence type="predicted"/>
<dbReference type="PANTHER" id="PTHR22726">
    <property type="entry name" value="METALLOENDOPEPTIDASE OMA1"/>
    <property type="match status" value="1"/>
</dbReference>
<dbReference type="GO" id="GO:0004222">
    <property type="term" value="F:metalloendopeptidase activity"/>
    <property type="evidence" value="ECO:0007669"/>
    <property type="project" value="InterPro"/>
</dbReference>
<dbReference type="GO" id="GO:0005743">
    <property type="term" value="C:mitochondrial inner membrane"/>
    <property type="evidence" value="ECO:0007669"/>
    <property type="project" value="TreeGrafter"/>
</dbReference>
<dbReference type="Proteomes" id="UP000639403">
    <property type="component" value="Unassembled WGS sequence"/>
</dbReference>
<evidence type="ECO:0000259" key="9">
    <source>
        <dbReference type="Pfam" id="PF01435"/>
    </source>
</evidence>
<accession>A0A8H7NZ35</accession>
<keyword evidence="6" id="KW-0482">Metalloprotease</keyword>
<keyword evidence="8" id="KW-1133">Transmembrane helix</keyword>
<evidence type="ECO:0000313" key="11">
    <source>
        <dbReference type="Proteomes" id="UP000639403"/>
    </source>
</evidence>
<dbReference type="GO" id="GO:0034982">
    <property type="term" value="P:mitochondrial protein processing"/>
    <property type="evidence" value="ECO:0007669"/>
    <property type="project" value="TreeGrafter"/>
</dbReference>
<reference evidence="10" key="2">
    <citation type="journal article" name="Front. Microbiol.">
        <title>Degradative Capacity of Two Strains of Rhodonia placenta: From Phenotype to Genotype.</title>
        <authorList>
            <person name="Kolle M."/>
            <person name="Horta M.A.C."/>
            <person name="Nowrousian M."/>
            <person name="Ohm R.A."/>
            <person name="Benz J.P."/>
            <person name="Pilgard A."/>
        </authorList>
    </citation>
    <scope>NUCLEOTIDE SEQUENCE</scope>
    <source>
        <strain evidence="10">FPRL280</strain>
    </source>
</reference>
<dbReference type="EMBL" id="JADOXO010000189">
    <property type="protein sequence ID" value="KAF9810040.1"/>
    <property type="molecule type" value="Genomic_DNA"/>
</dbReference>
<feature type="region of interest" description="Disordered" evidence="7">
    <location>
        <begin position="423"/>
        <end position="442"/>
    </location>
</feature>
<gene>
    <name evidence="10" type="ORF">IEO21_07158</name>
</gene>
<keyword evidence="5" id="KW-0862">Zinc</keyword>
<dbReference type="Pfam" id="PF01435">
    <property type="entry name" value="Peptidase_M48"/>
    <property type="match status" value="1"/>
</dbReference>
<evidence type="ECO:0000256" key="6">
    <source>
        <dbReference type="ARBA" id="ARBA00023049"/>
    </source>
</evidence>